<comment type="caution">
    <text evidence="5">The sequence shown here is derived from an EMBL/GenBank/DDBJ whole genome shotgun (WGS) entry which is preliminary data.</text>
</comment>
<evidence type="ECO:0000256" key="2">
    <source>
        <dbReference type="ARBA" id="ARBA00023125"/>
    </source>
</evidence>
<dbReference type="Proteomes" id="UP001165667">
    <property type="component" value="Unassembled WGS sequence"/>
</dbReference>
<name>A0AA41YSN5_9HYPH</name>
<keyword evidence="2" id="KW-0238">DNA-binding</keyword>
<reference evidence="5" key="1">
    <citation type="submission" date="2022-05" db="EMBL/GenBank/DDBJ databases">
        <authorList>
            <person name="Pankratov T."/>
        </authorList>
    </citation>
    <scope>NUCLEOTIDE SEQUENCE</scope>
    <source>
        <strain evidence="5">BP6-180914</strain>
    </source>
</reference>
<dbReference type="InterPro" id="IPR037923">
    <property type="entry name" value="HTH-like"/>
</dbReference>
<dbReference type="Pfam" id="PF02311">
    <property type="entry name" value="AraC_binding"/>
    <property type="match status" value="1"/>
</dbReference>
<sequence length="293" mass="33373">MEPDLELVGVRDDQSFKIWSHGYPFRTVRWHFHPEYELHLVTATEGDRYVGDHIGHFRAGDLVLVGPNLPHNWISEIPAGETVVERCLILQFTGEFINSCMMIFPELRFMQPLLDEAVRGVRFESSSAERAGNLMRELLEAQDARRIALFISILDVIGHAEQQTPLASIGFQPQPSAYLSTSMNLVLQHIGRNFTLDLNETELARLSRQSVSTFARSFRKHTGMTFVQYVNALRIELACQYLGQNDLTIMAICHEVGFNNVSNFNRQFLAFKGMSPSKFRSMRRDSSRFASAA</sequence>
<dbReference type="SUPFAM" id="SSF51215">
    <property type="entry name" value="Regulatory protein AraC"/>
    <property type="match status" value="1"/>
</dbReference>
<dbReference type="EMBL" id="JAMOIM010000004">
    <property type="protein sequence ID" value="MCW6507859.1"/>
    <property type="molecule type" value="Genomic_DNA"/>
</dbReference>
<proteinExistence type="predicted"/>
<dbReference type="PANTHER" id="PTHR43280:SF27">
    <property type="entry name" value="TRANSCRIPTIONAL REGULATOR MTLR"/>
    <property type="match status" value="1"/>
</dbReference>
<dbReference type="Gene3D" id="1.10.10.60">
    <property type="entry name" value="Homeodomain-like"/>
    <property type="match status" value="2"/>
</dbReference>
<feature type="domain" description="HTH araC/xylS-type" evidence="4">
    <location>
        <begin position="184"/>
        <end position="282"/>
    </location>
</feature>
<keyword evidence="1" id="KW-0805">Transcription regulation</keyword>
<evidence type="ECO:0000256" key="3">
    <source>
        <dbReference type="ARBA" id="ARBA00023163"/>
    </source>
</evidence>
<dbReference type="Pfam" id="PF12833">
    <property type="entry name" value="HTH_18"/>
    <property type="match status" value="1"/>
</dbReference>
<evidence type="ECO:0000256" key="1">
    <source>
        <dbReference type="ARBA" id="ARBA00023015"/>
    </source>
</evidence>
<accession>A0AA41YSN5</accession>
<dbReference type="PANTHER" id="PTHR43280">
    <property type="entry name" value="ARAC-FAMILY TRANSCRIPTIONAL REGULATOR"/>
    <property type="match status" value="1"/>
</dbReference>
<dbReference type="GO" id="GO:0043565">
    <property type="term" value="F:sequence-specific DNA binding"/>
    <property type="evidence" value="ECO:0007669"/>
    <property type="project" value="InterPro"/>
</dbReference>
<dbReference type="SUPFAM" id="SSF46689">
    <property type="entry name" value="Homeodomain-like"/>
    <property type="match status" value="2"/>
</dbReference>
<dbReference type="InterPro" id="IPR014710">
    <property type="entry name" value="RmlC-like_jellyroll"/>
</dbReference>
<dbReference type="AlphaFoldDB" id="A0AA41YSN5"/>
<dbReference type="Gene3D" id="2.60.120.10">
    <property type="entry name" value="Jelly Rolls"/>
    <property type="match status" value="1"/>
</dbReference>
<keyword evidence="3" id="KW-0804">Transcription</keyword>
<dbReference type="InterPro" id="IPR003313">
    <property type="entry name" value="AraC-bd"/>
</dbReference>
<dbReference type="RefSeq" id="WP_282584230.1">
    <property type="nucleotide sequence ID" value="NZ_JAMOIM010000004.1"/>
</dbReference>
<organism evidence="5 6">
    <name type="scientific">Lichenifustis flavocetrariae</name>
    <dbReference type="NCBI Taxonomy" id="2949735"/>
    <lineage>
        <taxon>Bacteria</taxon>
        <taxon>Pseudomonadati</taxon>
        <taxon>Pseudomonadota</taxon>
        <taxon>Alphaproteobacteria</taxon>
        <taxon>Hyphomicrobiales</taxon>
        <taxon>Lichenihabitantaceae</taxon>
        <taxon>Lichenifustis</taxon>
    </lineage>
</organism>
<dbReference type="InterPro" id="IPR009057">
    <property type="entry name" value="Homeodomain-like_sf"/>
</dbReference>
<dbReference type="SMART" id="SM00342">
    <property type="entry name" value="HTH_ARAC"/>
    <property type="match status" value="1"/>
</dbReference>
<dbReference type="InterPro" id="IPR018062">
    <property type="entry name" value="HTH_AraC-typ_CS"/>
</dbReference>
<dbReference type="GO" id="GO:0003700">
    <property type="term" value="F:DNA-binding transcription factor activity"/>
    <property type="evidence" value="ECO:0007669"/>
    <property type="project" value="InterPro"/>
</dbReference>
<dbReference type="CDD" id="cd06976">
    <property type="entry name" value="cupin_MtlR-like_N"/>
    <property type="match status" value="1"/>
</dbReference>
<dbReference type="PROSITE" id="PS00041">
    <property type="entry name" value="HTH_ARAC_FAMILY_1"/>
    <property type="match status" value="1"/>
</dbReference>
<dbReference type="PROSITE" id="PS01124">
    <property type="entry name" value="HTH_ARAC_FAMILY_2"/>
    <property type="match status" value="1"/>
</dbReference>
<keyword evidence="6" id="KW-1185">Reference proteome</keyword>
<dbReference type="InterPro" id="IPR018060">
    <property type="entry name" value="HTH_AraC"/>
</dbReference>
<protein>
    <submittedName>
        <fullName evidence="5">AraC family transcriptional regulator</fullName>
    </submittedName>
</protein>
<evidence type="ECO:0000313" key="5">
    <source>
        <dbReference type="EMBL" id="MCW6507859.1"/>
    </source>
</evidence>
<evidence type="ECO:0000313" key="6">
    <source>
        <dbReference type="Proteomes" id="UP001165667"/>
    </source>
</evidence>
<evidence type="ECO:0000259" key="4">
    <source>
        <dbReference type="PROSITE" id="PS01124"/>
    </source>
</evidence>
<gene>
    <name evidence="5" type="ORF">M8523_07485</name>
</gene>